<dbReference type="Proteomes" id="UP000249341">
    <property type="component" value="Unassembled WGS sequence"/>
</dbReference>
<evidence type="ECO:0000313" key="2">
    <source>
        <dbReference type="Proteomes" id="UP000249341"/>
    </source>
</evidence>
<accession>A0A327YXW9</accession>
<dbReference type="EMBL" id="QLMJ01000033">
    <property type="protein sequence ID" value="RAK25465.1"/>
    <property type="molecule type" value="Genomic_DNA"/>
</dbReference>
<organism evidence="1 2">
    <name type="scientific">Actinoplanes lutulentus</name>
    <dbReference type="NCBI Taxonomy" id="1287878"/>
    <lineage>
        <taxon>Bacteria</taxon>
        <taxon>Bacillati</taxon>
        <taxon>Actinomycetota</taxon>
        <taxon>Actinomycetes</taxon>
        <taxon>Micromonosporales</taxon>
        <taxon>Micromonosporaceae</taxon>
        <taxon>Actinoplanes</taxon>
    </lineage>
</organism>
<sequence length="101" mass="11402">MRLIANRPDELAQATTADGDYLHDYPRSWNDEYKRIGEEDLETSAFLLTEVRVLWQLPTGKITAVPTGSDALFRQAVECLDVLVWALNRAISPVIDKLENA</sequence>
<comment type="caution">
    <text evidence="1">The sequence shown here is derived from an EMBL/GenBank/DDBJ whole genome shotgun (WGS) entry which is preliminary data.</text>
</comment>
<keyword evidence="2" id="KW-1185">Reference proteome</keyword>
<evidence type="ECO:0000313" key="1">
    <source>
        <dbReference type="EMBL" id="RAK25465.1"/>
    </source>
</evidence>
<dbReference type="RefSeq" id="WP_111655119.1">
    <property type="nucleotide sequence ID" value="NZ_JACHWI010000001.1"/>
</dbReference>
<protein>
    <submittedName>
        <fullName evidence="1">Uncharacterized protein</fullName>
    </submittedName>
</protein>
<dbReference type="AlphaFoldDB" id="A0A327YXW9"/>
<gene>
    <name evidence="1" type="ORF">B0I29_1334</name>
</gene>
<name>A0A327YXW9_9ACTN</name>
<proteinExistence type="predicted"/>
<reference evidence="1 2" key="1">
    <citation type="submission" date="2018-06" db="EMBL/GenBank/DDBJ databases">
        <title>Genomic Encyclopedia of Type Strains, Phase III (KMG-III): the genomes of soil and plant-associated and newly described type strains.</title>
        <authorList>
            <person name="Whitman W."/>
        </authorList>
    </citation>
    <scope>NUCLEOTIDE SEQUENCE [LARGE SCALE GENOMIC DNA]</scope>
    <source>
        <strain evidence="1 2">CGMCC 4.7090</strain>
    </source>
</reference>